<feature type="transmembrane region" description="Helical" evidence="1">
    <location>
        <begin position="113"/>
        <end position="132"/>
    </location>
</feature>
<keyword evidence="1" id="KW-0472">Membrane</keyword>
<keyword evidence="1" id="KW-0812">Transmembrane</keyword>
<feature type="transmembrane region" description="Helical" evidence="1">
    <location>
        <begin position="138"/>
        <end position="156"/>
    </location>
</feature>
<keyword evidence="4" id="KW-1185">Reference proteome</keyword>
<accession>A0A2U1ZWD6</accession>
<dbReference type="Pfam" id="PF07853">
    <property type="entry name" value="DUF1648"/>
    <property type="match status" value="1"/>
</dbReference>
<dbReference type="RefSeq" id="WP_109229665.1">
    <property type="nucleotide sequence ID" value="NZ_PYHR01000002.1"/>
</dbReference>
<evidence type="ECO:0000313" key="3">
    <source>
        <dbReference type="EMBL" id="PWD51284.1"/>
    </source>
</evidence>
<proteinExistence type="predicted"/>
<feature type="transmembrane region" description="Helical" evidence="1">
    <location>
        <begin position="65"/>
        <end position="84"/>
    </location>
</feature>
<feature type="domain" description="DUF1648" evidence="2">
    <location>
        <begin position="31"/>
        <end position="73"/>
    </location>
</feature>
<evidence type="ECO:0000259" key="2">
    <source>
        <dbReference type="Pfam" id="PF07853"/>
    </source>
</evidence>
<gene>
    <name evidence="3" type="ORF">C8046_12065</name>
</gene>
<name>A0A2U1ZWD6_9MICO</name>
<sequence>MPSAAATRPRRTYRTGLATQILRGLALLGMLAVTIAVLRAYPDLPDTVPTHFGANGQPDSYGPRWSLLVLVGIWWVLLAGIGWLSARPRMLNYPLVVTESNAQLLYREAERMLVWLMIALVVVGVAMIVGVLGHQVGWLIWVGLAGTLAVTVAGIVRMIRVDGRTDPDA</sequence>
<evidence type="ECO:0000313" key="4">
    <source>
        <dbReference type="Proteomes" id="UP000245166"/>
    </source>
</evidence>
<evidence type="ECO:0000256" key="1">
    <source>
        <dbReference type="SAM" id="Phobius"/>
    </source>
</evidence>
<dbReference type="OrthoDB" id="9808690at2"/>
<feature type="transmembrane region" description="Helical" evidence="1">
    <location>
        <begin position="21"/>
        <end position="41"/>
    </location>
</feature>
<organism evidence="3 4">
    <name type="scientific">Serinibacter arcticus</name>
    <dbReference type="NCBI Taxonomy" id="1655435"/>
    <lineage>
        <taxon>Bacteria</taxon>
        <taxon>Bacillati</taxon>
        <taxon>Actinomycetota</taxon>
        <taxon>Actinomycetes</taxon>
        <taxon>Micrococcales</taxon>
        <taxon>Beutenbergiaceae</taxon>
        <taxon>Serinibacter</taxon>
    </lineage>
</organism>
<dbReference type="Proteomes" id="UP000245166">
    <property type="component" value="Unassembled WGS sequence"/>
</dbReference>
<protein>
    <recommendedName>
        <fullName evidence="2">DUF1648 domain-containing protein</fullName>
    </recommendedName>
</protein>
<dbReference type="EMBL" id="PYHR01000002">
    <property type="protein sequence ID" value="PWD51284.1"/>
    <property type="molecule type" value="Genomic_DNA"/>
</dbReference>
<comment type="caution">
    <text evidence="3">The sequence shown here is derived from an EMBL/GenBank/DDBJ whole genome shotgun (WGS) entry which is preliminary data.</text>
</comment>
<dbReference type="InterPro" id="IPR012867">
    <property type="entry name" value="DUF1648"/>
</dbReference>
<reference evidence="3 4" key="1">
    <citation type="submission" date="2018-03" db="EMBL/GenBank/DDBJ databases">
        <title>Genome assembly of novel Miniimonas species PCH200.</title>
        <authorList>
            <person name="Thakur V."/>
            <person name="Kumar V."/>
            <person name="Singh D."/>
        </authorList>
    </citation>
    <scope>NUCLEOTIDE SEQUENCE [LARGE SCALE GENOMIC DNA]</scope>
    <source>
        <strain evidence="3 4">PCH200</strain>
    </source>
</reference>
<keyword evidence="1" id="KW-1133">Transmembrane helix</keyword>
<dbReference type="AlphaFoldDB" id="A0A2U1ZWD6"/>